<evidence type="ECO:0000256" key="8">
    <source>
        <dbReference type="SAM" id="Phobius"/>
    </source>
</evidence>
<feature type="transmembrane region" description="Helical" evidence="8">
    <location>
        <begin position="220"/>
        <end position="241"/>
    </location>
</feature>
<comment type="subcellular location">
    <subcellularLocation>
        <location evidence="2">Membrane</location>
        <topology evidence="2">Multi-pass membrane protein</topology>
    </subcellularLocation>
</comment>
<dbReference type="EMBL" id="JBHRTO010000002">
    <property type="protein sequence ID" value="MFC3182626.1"/>
    <property type="molecule type" value="Genomic_DNA"/>
</dbReference>
<dbReference type="CDD" id="cd17388">
    <property type="entry name" value="MFS_TetA"/>
    <property type="match status" value="1"/>
</dbReference>
<reference evidence="11" key="1">
    <citation type="journal article" date="2019" name="Int. J. Syst. Evol. Microbiol.">
        <title>The Global Catalogue of Microorganisms (GCM) 10K type strain sequencing project: providing services to taxonomists for standard genome sequencing and annotation.</title>
        <authorList>
            <consortium name="The Broad Institute Genomics Platform"/>
            <consortium name="The Broad Institute Genome Sequencing Center for Infectious Disease"/>
            <person name="Wu L."/>
            <person name="Ma J."/>
        </authorList>
    </citation>
    <scope>NUCLEOTIDE SEQUENCE [LARGE SCALE GENOMIC DNA]</scope>
    <source>
        <strain evidence="11">KCTC 52039</strain>
    </source>
</reference>
<feature type="transmembrane region" description="Helical" evidence="8">
    <location>
        <begin position="379"/>
        <end position="397"/>
    </location>
</feature>
<dbReference type="RefSeq" id="WP_380074284.1">
    <property type="nucleotide sequence ID" value="NZ_JBHRTO010000002.1"/>
</dbReference>
<evidence type="ECO:0000259" key="9">
    <source>
        <dbReference type="PROSITE" id="PS50850"/>
    </source>
</evidence>
<comment type="caution">
    <text evidence="10">The sequence shown here is derived from an EMBL/GenBank/DDBJ whole genome shotgun (WGS) entry which is preliminary data.</text>
</comment>
<feature type="transmembrane region" description="Helical" evidence="8">
    <location>
        <begin position="253"/>
        <end position="273"/>
    </location>
</feature>
<dbReference type="InterPro" id="IPR001958">
    <property type="entry name" value="Tet-R_TetA/multi-R_MdtG-like"/>
</dbReference>
<dbReference type="Pfam" id="PF07690">
    <property type="entry name" value="MFS_1"/>
    <property type="match status" value="1"/>
</dbReference>
<name>A0ABV7J1E3_9RHOB</name>
<dbReference type="SUPFAM" id="SSF103473">
    <property type="entry name" value="MFS general substrate transporter"/>
    <property type="match status" value="1"/>
</dbReference>
<dbReference type="PANTHER" id="PTHR23504">
    <property type="entry name" value="MAJOR FACILITATOR SUPERFAMILY DOMAIN-CONTAINING PROTEIN 10"/>
    <property type="match status" value="1"/>
</dbReference>
<dbReference type="PROSITE" id="PS00216">
    <property type="entry name" value="SUGAR_TRANSPORT_1"/>
    <property type="match status" value="1"/>
</dbReference>
<proteinExistence type="inferred from homology"/>
<dbReference type="InterPro" id="IPR020846">
    <property type="entry name" value="MFS_dom"/>
</dbReference>
<keyword evidence="5 8" id="KW-0812">Transmembrane</keyword>
<dbReference type="Proteomes" id="UP001595547">
    <property type="component" value="Unassembled WGS sequence"/>
</dbReference>
<dbReference type="InterPro" id="IPR036259">
    <property type="entry name" value="MFS_trans_sf"/>
</dbReference>
<feature type="transmembrane region" description="Helical" evidence="8">
    <location>
        <begin position="79"/>
        <end position="98"/>
    </location>
</feature>
<evidence type="ECO:0000256" key="2">
    <source>
        <dbReference type="ARBA" id="ARBA00004141"/>
    </source>
</evidence>
<dbReference type="Gene3D" id="1.20.1250.20">
    <property type="entry name" value="MFS general substrate transporter like domains"/>
    <property type="match status" value="1"/>
</dbReference>
<dbReference type="PANTHER" id="PTHR23504:SF15">
    <property type="entry name" value="MAJOR FACILITATOR SUPERFAMILY (MFS) PROFILE DOMAIN-CONTAINING PROTEIN"/>
    <property type="match status" value="1"/>
</dbReference>
<protein>
    <submittedName>
        <fullName evidence="10">TCR/Tet family MFS transporter</fullName>
    </submittedName>
</protein>
<comment type="function">
    <text evidence="1">Resistance to tetracycline by an active tetracycline efflux. This is an energy-dependent process that decreases the accumulation of the antibiotic in whole cells. This protein functions as a metal-tetracycline/H(+) antiporter.</text>
</comment>
<keyword evidence="11" id="KW-1185">Reference proteome</keyword>
<dbReference type="InterPro" id="IPR005829">
    <property type="entry name" value="Sugar_transporter_CS"/>
</dbReference>
<keyword evidence="7 8" id="KW-0472">Membrane</keyword>
<evidence type="ECO:0000313" key="10">
    <source>
        <dbReference type="EMBL" id="MFC3182626.1"/>
    </source>
</evidence>
<feature type="transmembrane region" description="Helical" evidence="8">
    <location>
        <begin position="46"/>
        <end position="67"/>
    </location>
</feature>
<keyword evidence="4" id="KW-0813">Transport</keyword>
<gene>
    <name evidence="10" type="ORF">ACFOGH_16635</name>
</gene>
<feature type="transmembrane region" description="Helical" evidence="8">
    <location>
        <begin position="104"/>
        <end position="125"/>
    </location>
</feature>
<evidence type="ECO:0000256" key="1">
    <source>
        <dbReference type="ARBA" id="ARBA00003279"/>
    </source>
</evidence>
<evidence type="ECO:0000256" key="5">
    <source>
        <dbReference type="ARBA" id="ARBA00022692"/>
    </source>
</evidence>
<organism evidence="10 11">
    <name type="scientific">Cypionkella sinensis</name>
    <dbReference type="NCBI Taxonomy" id="1756043"/>
    <lineage>
        <taxon>Bacteria</taxon>
        <taxon>Pseudomonadati</taxon>
        <taxon>Pseudomonadota</taxon>
        <taxon>Alphaproteobacteria</taxon>
        <taxon>Rhodobacterales</taxon>
        <taxon>Paracoccaceae</taxon>
        <taxon>Cypionkella</taxon>
    </lineage>
</organism>
<dbReference type="PROSITE" id="PS50850">
    <property type="entry name" value="MFS"/>
    <property type="match status" value="1"/>
</dbReference>
<accession>A0ABV7J1E3</accession>
<evidence type="ECO:0000313" key="11">
    <source>
        <dbReference type="Proteomes" id="UP001595547"/>
    </source>
</evidence>
<dbReference type="InterPro" id="IPR011701">
    <property type="entry name" value="MFS"/>
</dbReference>
<feature type="transmembrane region" description="Helical" evidence="8">
    <location>
        <begin position="167"/>
        <end position="185"/>
    </location>
</feature>
<evidence type="ECO:0000256" key="3">
    <source>
        <dbReference type="ARBA" id="ARBA00007520"/>
    </source>
</evidence>
<feature type="transmembrane region" description="Helical" evidence="8">
    <location>
        <begin position="137"/>
        <end position="161"/>
    </location>
</feature>
<dbReference type="PRINTS" id="PR01035">
    <property type="entry name" value="TCRTETA"/>
</dbReference>
<evidence type="ECO:0000256" key="4">
    <source>
        <dbReference type="ARBA" id="ARBA00022448"/>
    </source>
</evidence>
<sequence>MFARGNLSLLFILFTVALDAIGIGLIFPVMPDLMEDVTHAGLGQAALWGGVLAAAFAVMQFLCGPLVGNLSDRFGRRPVLLVSLAVMALDYVAMALAHTVWLLLIARIVAGVAAATHATANAYVADISTPDQRAKRFGLIGAAFGIGFVAGPMLGGVLAGIDVRAPFWVAAGLALANLVFGWFVMPESLSLANRRGFTLARANPLASLRAVRRLPGLQRLLLVSFLYAVTFNVWPAIWSYYSKAAFGWDARWIGFALAAFGVCMALTQALLVAPMIRRLGERRTAAVGMGLEVVSYGFYGFATSGFWALVFTPIAALGGVTGPSLQAMMSRAVPENQQGELQGVNSSLNALAMIISPLVMTWVFDLFTSDKVPFHLPGAPFLLSATLMVAVVILFVAGTREAGKP</sequence>
<keyword evidence="6 8" id="KW-1133">Transmembrane helix</keyword>
<comment type="similarity">
    <text evidence="3">Belongs to the major facilitator superfamily. TCR/Tet family.</text>
</comment>
<feature type="domain" description="Major facilitator superfamily (MFS) profile" evidence="9">
    <location>
        <begin position="8"/>
        <end position="402"/>
    </location>
</feature>
<evidence type="ECO:0000256" key="6">
    <source>
        <dbReference type="ARBA" id="ARBA00022989"/>
    </source>
</evidence>
<evidence type="ECO:0000256" key="7">
    <source>
        <dbReference type="ARBA" id="ARBA00023136"/>
    </source>
</evidence>